<dbReference type="AlphaFoldDB" id="A0A820SGF5"/>
<proteinExistence type="predicted"/>
<comment type="caution">
    <text evidence="2">The sequence shown here is derived from an EMBL/GenBank/DDBJ whole genome shotgun (WGS) entry which is preliminary data.</text>
</comment>
<gene>
    <name evidence="2" type="ORF">HFQ381_LOCUS23816</name>
</gene>
<dbReference type="EMBL" id="CAJOBO010002422">
    <property type="protein sequence ID" value="CAF4450117.1"/>
    <property type="molecule type" value="Genomic_DNA"/>
</dbReference>
<name>A0A820SGF5_9BILA</name>
<organism evidence="2 3">
    <name type="scientific">Rotaria socialis</name>
    <dbReference type="NCBI Taxonomy" id="392032"/>
    <lineage>
        <taxon>Eukaryota</taxon>
        <taxon>Metazoa</taxon>
        <taxon>Spiralia</taxon>
        <taxon>Gnathifera</taxon>
        <taxon>Rotifera</taxon>
        <taxon>Eurotatoria</taxon>
        <taxon>Bdelloidea</taxon>
        <taxon>Philodinida</taxon>
        <taxon>Philodinidae</taxon>
        <taxon>Rotaria</taxon>
    </lineage>
</organism>
<sequence length="107" mass="12366">YENIKKSTIASRTRSHTPPHYHFDKKQTRNSPNGKRTTNHINGSTKRYLFDQNDECVSRSGSTSTPKMNRMLTRHQLVVQQTSPNKKRKLNSNSNSNSIDDQNYSIN</sequence>
<evidence type="ECO:0000313" key="3">
    <source>
        <dbReference type="Proteomes" id="UP000663851"/>
    </source>
</evidence>
<feature type="compositionally biased region" description="Polar residues" evidence="1">
    <location>
        <begin position="29"/>
        <end position="45"/>
    </location>
</feature>
<accession>A0A820SGF5</accession>
<evidence type="ECO:0000256" key="1">
    <source>
        <dbReference type="SAM" id="MobiDB-lite"/>
    </source>
</evidence>
<feature type="non-terminal residue" evidence="2">
    <location>
        <position position="1"/>
    </location>
</feature>
<dbReference type="Proteomes" id="UP000663851">
    <property type="component" value="Unassembled WGS sequence"/>
</dbReference>
<evidence type="ECO:0000313" key="2">
    <source>
        <dbReference type="EMBL" id="CAF4450117.1"/>
    </source>
</evidence>
<feature type="region of interest" description="Disordered" evidence="1">
    <location>
        <begin position="1"/>
        <end position="107"/>
    </location>
</feature>
<protein>
    <submittedName>
        <fullName evidence="2">Uncharacterized protein</fullName>
    </submittedName>
</protein>
<reference evidence="2" key="1">
    <citation type="submission" date="2021-02" db="EMBL/GenBank/DDBJ databases">
        <authorList>
            <person name="Nowell W R."/>
        </authorList>
    </citation>
    <scope>NUCLEOTIDE SEQUENCE</scope>
</reference>
<feature type="compositionally biased region" description="Polar residues" evidence="1">
    <location>
        <begin position="1"/>
        <end position="12"/>
    </location>
</feature>